<dbReference type="Gene3D" id="3.30.420.610">
    <property type="entry name" value="LOTUS domain-like"/>
    <property type="match status" value="1"/>
</dbReference>
<dbReference type="InterPro" id="IPR025605">
    <property type="entry name" value="OST-HTH/LOTUS_dom"/>
</dbReference>
<reference evidence="3 4" key="1">
    <citation type="journal article" date="2017" name="Gigascience">
        <title>Genome sequence of the small brown planthopper, Laodelphax striatellus.</title>
        <authorList>
            <person name="Zhu J."/>
            <person name="Jiang F."/>
            <person name="Wang X."/>
            <person name="Yang P."/>
            <person name="Bao Y."/>
            <person name="Zhao W."/>
            <person name="Wang W."/>
            <person name="Lu H."/>
            <person name="Wang Q."/>
            <person name="Cui N."/>
            <person name="Li J."/>
            <person name="Chen X."/>
            <person name="Luo L."/>
            <person name="Yu J."/>
            <person name="Kang L."/>
            <person name="Cui F."/>
        </authorList>
    </citation>
    <scope>NUCLEOTIDE SEQUENCE [LARGE SCALE GENOMIC DNA]</scope>
    <source>
        <strain evidence="3">Lst14</strain>
    </source>
</reference>
<name>A0A482WJH6_LAOST</name>
<dbReference type="Pfam" id="PF12872">
    <property type="entry name" value="OST-HTH"/>
    <property type="match status" value="1"/>
</dbReference>
<evidence type="ECO:0000313" key="3">
    <source>
        <dbReference type="EMBL" id="RZF33689.1"/>
    </source>
</evidence>
<dbReference type="Proteomes" id="UP000291343">
    <property type="component" value="Unassembled WGS sequence"/>
</dbReference>
<dbReference type="AlphaFoldDB" id="A0A482WJH6"/>
<feature type="compositionally biased region" description="Basic and acidic residues" evidence="1">
    <location>
        <begin position="436"/>
        <end position="458"/>
    </location>
</feature>
<sequence>MIRACILSCKGGIQINALDRDYRALVGGPIPYRWLGYSSLEQFVDDTPDLYLTRGARGEVMVNAQLAESSVNRQPSTSRGMARSRSPPPNWDSSEWSSKPRYRSARSPPSPRFSAKPRYPSSRSPSPQYSAKPRYRSARSPSPSFSAKPRYRSSRSPPPRVSAKPRYHSARSPSPRFSAKPRYHSARPPSPRFSSKPRYPSSRSPPMRYGAKPRYSSSRSPPPSYGAPARMTTPPLSSQSRNNVNAKTPLSTTVGVEDWYENRVVVDRNDREESRNGGKYELPLRFERTEANMRKGTRFASTKPDHGEDEERVREEYMQTRNDEKTQSINGGNGPKFEENDINSRRKTNTEEEPKTPVFTRKPSFSIKSPEVEKIQDRNHTSYPDAKTNPQGTQELAARKAYTKQSNVSAMDVSTDLPSIFSQITEKIKRVREEYMQNRNDERTQRSNREKPGPKFEENGINSRRKTNTAEKPVTPVFTRKPLFSTEAPKFEKIHDQYYVSYPDETDNPQDAQELAAREAYTELMENDLSPLSAMAVTTDLSLINSRVTEIVNEYTNELSNGLWAKDVVDLYIAEFGETLPESWLTLVAGCDTLTITTTIDGIVVLQAATRAQHLPRNHF</sequence>
<dbReference type="STRING" id="195883.A0A482WJH6"/>
<protein>
    <recommendedName>
        <fullName evidence="2">HTH OST-type domain-containing protein</fullName>
    </recommendedName>
</protein>
<dbReference type="InParanoid" id="A0A482WJH6"/>
<feature type="region of interest" description="Disordered" evidence="1">
    <location>
        <begin position="67"/>
        <end position="248"/>
    </location>
</feature>
<dbReference type="CDD" id="cd09972">
    <property type="entry name" value="LOTUS_TDRD_OSKAR"/>
    <property type="match status" value="1"/>
</dbReference>
<comment type="caution">
    <text evidence="3">The sequence shown here is derived from an EMBL/GenBank/DDBJ whole genome shotgun (WGS) entry which is preliminary data.</text>
</comment>
<dbReference type="InterPro" id="IPR041966">
    <property type="entry name" value="LOTUS-like"/>
</dbReference>
<proteinExistence type="predicted"/>
<feature type="domain" description="HTH OST-type" evidence="2">
    <location>
        <begin position="1"/>
        <end position="66"/>
    </location>
</feature>
<feature type="region of interest" description="Disordered" evidence="1">
    <location>
        <begin position="436"/>
        <end position="472"/>
    </location>
</feature>
<evidence type="ECO:0000313" key="4">
    <source>
        <dbReference type="Proteomes" id="UP000291343"/>
    </source>
</evidence>
<feature type="compositionally biased region" description="Basic and acidic residues" evidence="1">
    <location>
        <begin position="336"/>
        <end position="355"/>
    </location>
</feature>
<dbReference type="OrthoDB" id="10034606at2759"/>
<dbReference type="EMBL" id="QKKF02033617">
    <property type="protein sequence ID" value="RZF33689.1"/>
    <property type="molecule type" value="Genomic_DNA"/>
</dbReference>
<feature type="compositionally biased region" description="Low complexity" evidence="1">
    <location>
        <begin position="112"/>
        <end position="148"/>
    </location>
</feature>
<feature type="compositionally biased region" description="Low complexity" evidence="1">
    <location>
        <begin position="192"/>
        <end position="219"/>
    </location>
</feature>
<feature type="compositionally biased region" description="Basic and acidic residues" evidence="1">
    <location>
        <begin position="303"/>
        <end position="326"/>
    </location>
</feature>
<feature type="region of interest" description="Disordered" evidence="1">
    <location>
        <begin position="298"/>
        <end position="394"/>
    </location>
</feature>
<feature type="compositionally biased region" description="Basic and acidic residues" evidence="1">
    <location>
        <begin position="370"/>
        <end position="380"/>
    </location>
</feature>
<keyword evidence="4" id="KW-1185">Reference proteome</keyword>
<evidence type="ECO:0000259" key="2">
    <source>
        <dbReference type="PROSITE" id="PS51644"/>
    </source>
</evidence>
<dbReference type="SMR" id="A0A482WJH6"/>
<dbReference type="PROSITE" id="PS51644">
    <property type="entry name" value="HTH_OST"/>
    <property type="match status" value="1"/>
</dbReference>
<feature type="compositionally biased region" description="Polar residues" evidence="1">
    <location>
        <begin position="234"/>
        <end position="248"/>
    </location>
</feature>
<gene>
    <name evidence="3" type="ORF">LSTR_LSTR007067</name>
</gene>
<organism evidence="3 4">
    <name type="scientific">Laodelphax striatellus</name>
    <name type="common">Small brown planthopper</name>
    <name type="synonym">Delphax striatella</name>
    <dbReference type="NCBI Taxonomy" id="195883"/>
    <lineage>
        <taxon>Eukaryota</taxon>
        <taxon>Metazoa</taxon>
        <taxon>Ecdysozoa</taxon>
        <taxon>Arthropoda</taxon>
        <taxon>Hexapoda</taxon>
        <taxon>Insecta</taxon>
        <taxon>Pterygota</taxon>
        <taxon>Neoptera</taxon>
        <taxon>Paraneoptera</taxon>
        <taxon>Hemiptera</taxon>
        <taxon>Auchenorrhyncha</taxon>
        <taxon>Fulgoroidea</taxon>
        <taxon>Delphacidae</taxon>
        <taxon>Criomorphinae</taxon>
        <taxon>Laodelphax</taxon>
    </lineage>
</organism>
<evidence type="ECO:0000256" key="1">
    <source>
        <dbReference type="SAM" id="MobiDB-lite"/>
    </source>
</evidence>
<feature type="compositionally biased region" description="Polar residues" evidence="1">
    <location>
        <begin position="67"/>
        <end position="79"/>
    </location>
</feature>
<accession>A0A482WJH6</accession>